<keyword evidence="2" id="KW-0808">Transferase</keyword>
<dbReference type="InterPro" id="IPR016181">
    <property type="entry name" value="Acyl_CoA_acyltransferase"/>
</dbReference>
<dbReference type="Gene3D" id="3.40.630.30">
    <property type="match status" value="1"/>
</dbReference>
<dbReference type="InterPro" id="IPR000182">
    <property type="entry name" value="GNAT_dom"/>
</dbReference>
<dbReference type="PROSITE" id="PS51186">
    <property type="entry name" value="GNAT"/>
    <property type="match status" value="1"/>
</dbReference>
<gene>
    <name evidence="2" type="ORF">HYS17_10565</name>
</gene>
<dbReference type="EMBL" id="CP066681">
    <property type="protein sequence ID" value="QQG35928.1"/>
    <property type="molecule type" value="Genomic_DNA"/>
</dbReference>
<organism evidence="2 3">
    <name type="scientific">Micavibrio aeruginosavorus</name>
    <dbReference type="NCBI Taxonomy" id="349221"/>
    <lineage>
        <taxon>Bacteria</taxon>
        <taxon>Pseudomonadati</taxon>
        <taxon>Bdellovibrionota</taxon>
        <taxon>Bdellovibrionia</taxon>
        <taxon>Bdellovibrionales</taxon>
        <taxon>Pseudobdellovibrionaceae</taxon>
        <taxon>Micavibrio</taxon>
    </lineage>
</organism>
<dbReference type="Pfam" id="PF00583">
    <property type="entry name" value="Acetyltransf_1"/>
    <property type="match status" value="1"/>
</dbReference>
<accession>A0A7T5UHS8</accession>
<dbReference type="AlphaFoldDB" id="A0A7T5UHS8"/>
<dbReference type="SUPFAM" id="SSF55729">
    <property type="entry name" value="Acyl-CoA N-acyltransferases (Nat)"/>
    <property type="match status" value="1"/>
</dbReference>
<evidence type="ECO:0000313" key="3">
    <source>
        <dbReference type="Proteomes" id="UP000595362"/>
    </source>
</evidence>
<protein>
    <submittedName>
        <fullName evidence="2">GNAT family N-acetyltransferase</fullName>
    </submittedName>
</protein>
<sequence length="178" mass="19536">MSDMQESLQGSDIPSLQDFNLASGAYRMVLLGIDDVPCMVALQDRTGCENIVPRTIDYYYTHLFTGQCALGIRDSEGVLVAQGLIKCDGGGSLIQNVLVDPAHRGQKLSSRLITQWLELLKESGIGFAQARVRIDNHSSLHNFLACGMDITQTIPSPEDPRYMVHVLTKVVKDGFAPQ</sequence>
<evidence type="ECO:0000259" key="1">
    <source>
        <dbReference type="PROSITE" id="PS51186"/>
    </source>
</evidence>
<feature type="domain" description="N-acetyltransferase" evidence="1">
    <location>
        <begin position="26"/>
        <end position="168"/>
    </location>
</feature>
<reference evidence="2 3" key="1">
    <citation type="submission" date="2020-07" db="EMBL/GenBank/DDBJ databases">
        <title>Huge and variable diversity of episymbiotic CPR bacteria and DPANN archaea in groundwater ecosystems.</title>
        <authorList>
            <person name="He C.Y."/>
            <person name="Keren R."/>
            <person name="Whittaker M."/>
            <person name="Farag I.F."/>
            <person name="Doudna J."/>
            <person name="Cate J.H.D."/>
            <person name="Banfield J.F."/>
        </authorList>
    </citation>
    <scope>NUCLEOTIDE SEQUENCE [LARGE SCALE GENOMIC DNA]</scope>
    <source>
        <strain evidence="2">NC_groundwater_70_Ag_B-0.1um_54_66</strain>
    </source>
</reference>
<evidence type="ECO:0000313" key="2">
    <source>
        <dbReference type="EMBL" id="QQG35928.1"/>
    </source>
</evidence>
<dbReference type="CDD" id="cd04301">
    <property type="entry name" value="NAT_SF"/>
    <property type="match status" value="1"/>
</dbReference>
<name>A0A7T5UHS8_9BACT</name>
<proteinExistence type="predicted"/>
<dbReference type="GO" id="GO:0016747">
    <property type="term" value="F:acyltransferase activity, transferring groups other than amino-acyl groups"/>
    <property type="evidence" value="ECO:0007669"/>
    <property type="project" value="InterPro"/>
</dbReference>
<dbReference type="Proteomes" id="UP000595362">
    <property type="component" value="Chromosome"/>
</dbReference>